<keyword evidence="4" id="KW-0949">S-adenosyl-L-methionine</keyword>
<dbReference type="GO" id="GO:0009007">
    <property type="term" value="F:site-specific DNA-methyltransferase (adenine-specific) activity"/>
    <property type="evidence" value="ECO:0007669"/>
    <property type="project" value="UniProtKB-EC"/>
</dbReference>
<gene>
    <name evidence="6" type="primary">36</name>
    <name evidence="6" type="ORF">SEA_TBONE_36</name>
</gene>
<organism evidence="6 7">
    <name type="scientific">Arthrobacter phage Tbone</name>
    <dbReference type="NCBI Taxonomy" id="2790983"/>
    <lineage>
        <taxon>Viruses</taxon>
        <taxon>Duplodnaviria</taxon>
        <taxon>Heunggongvirae</taxon>
        <taxon>Uroviricota</taxon>
        <taxon>Caudoviricetes</taxon>
        <taxon>Casidaviridae</taxon>
        <taxon>Yangvirus</taxon>
        <taxon>Yangvirus tbone</taxon>
    </lineage>
</organism>
<dbReference type="PROSITE" id="PS00092">
    <property type="entry name" value="N6_MTASE"/>
    <property type="match status" value="1"/>
</dbReference>
<proteinExistence type="predicted"/>
<keyword evidence="2 6" id="KW-0489">Methyltransferase</keyword>
<dbReference type="GO" id="GO:0006298">
    <property type="term" value="P:mismatch repair"/>
    <property type="evidence" value="ECO:0007669"/>
    <property type="project" value="TreeGrafter"/>
</dbReference>
<dbReference type="InterPro" id="IPR002052">
    <property type="entry name" value="DNA_methylase_N6_adenine_CS"/>
</dbReference>
<dbReference type="EC" id="2.1.1.72" evidence="1"/>
<evidence type="ECO:0000313" key="7">
    <source>
        <dbReference type="Proteomes" id="UP000596188"/>
    </source>
</evidence>
<dbReference type="PRINTS" id="PR00505">
    <property type="entry name" value="D12N6MTFRASE"/>
</dbReference>
<reference evidence="7" key="1">
    <citation type="submission" date="2020-10" db="EMBL/GenBank/DDBJ databases">
        <authorList>
            <person name="Pedlow M.R."/>
            <person name="Boone T.C."/>
            <person name="Arceneaux K.R."/>
            <person name="Griffin M.J."/>
            <person name="Johnson S.N."/>
            <person name="Melancon R.M."/>
            <person name="Middlebrooks S.K."/>
            <person name="Starkey K.D."/>
            <person name="Young C.N."/>
            <person name="Landry C.A."/>
            <person name="Garlena R.A."/>
            <person name="Russell D.A."/>
            <person name="Jacobs-Sera D."/>
            <person name="Hatfull G.F."/>
        </authorList>
    </citation>
    <scope>NUCLEOTIDE SEQUENCE [LARGE SCALE GENOMIC DNA]</scope>
</reference>
<keyword evidence="7" id="KW-1185">Reference proteome</keyword>
<dbReference type="Proteomes" id="UP000596188">
    <property type="component" value="Segment"/>
</dbReference>
<dbReference type="InterPro" id="IPR029063">
    <property type="entry name" value="SAM-dependent_MTases_sf"/>
</dbReference>
<dbReference type="SUPFAM" id="SSF53335">
    <property type="entry name" value="S-adenosyl-L-methionine-dependent methyltransferases"/>
    <property type="match status" value="1"/>
</dbReference>
<dbReference type="Pfam" id="PF02086">
    <property type="entry name" value="MethyltransfD12"/>
    <property type="match status" value="1"/>
</dbReference>
<keyword evidence="3" id="KW-0808">Transferase</keyword>
<dbReference type="GO" id="GO:0009307">
    <property type="term" value="P:DNA restriction-modification system"/>
    <property type="evidence" value="ECO:0007669"/>
    <property type="project" value="InterPro"/>
</dbReference>
<evidence type="ECO:0000256" key="2">
    <source>
        <dbReference type="ARBA" id="ARBA00022603"/>
    </source>
</evidence>
<dbReference type="GO" id="GO:0032259">
    <property type="term" value="P:methylation"/>
    <property type="evidence" value="ECO:0007669"/>
    <property type="project" value="UniProtKB-KW"/>
</dbReference>
<evidence type="ECO:0000256" key="5">
    <source>
        <dbReference type="ARBA" id="ARBA00047942"/>
    </source>
</evidence>
<name>A0A7T3KBT1_9CAUD</name>
<comment type="catalytic activity">
    <reaction evidence="5">
        <text>a 2'-deoxyadenosine in DNA + S-adenosyl-L-methionine = an N(6)-methyl-2'-deoxyadenosine in DNA + S-adenosyl-L-homocysteine + H(+)</text>
        <dbReference type="Rhea" id="RHEA:15197"/>
        <dbReference type="Rhea" id="RHEA-COMP:12418"/>
        <dbReference type="Rhea" id="RHEA-COMP:12419"/>
        <dbReference type="ChEBI" id="CHEBI:15378"/>
        <dbReference type="ChEBI" id="CHEBI:57856"/>
        <dbReference type="ChEBI" id="CHEBI:59789"/>
        <dbReference type="ChEBI" id="CHEBI:90615"/>
        <dbReference type="ChEBI" id="CHEBI:90616"/>
        <dbReference type="EC" id="2.1.1.72"/>
    </reaction>
</comment>
<evidence type="ECO:0000256" key="4">
    <source>
        <dbReference type="ARBA" id="ARBA00022691"/>
    </source>
</evidence>
<accession>A0A7T3KBT1</accession>
<dbReference type="InterPro" id="IPR012327">
    <property type="entry name" value="MeTrfase_D12"/>
</dbReference>
<evidence type="ECO:0000313" key="6">
    <source>
        <dbReference type="EMBL" id="QPX62367.2"/>
    </source>
</evidence>
<dbReference type="EMBL" id="MW055910">
    <property type="protein sequence ID" value="QPX62367.2"/>
    <property type="molecule type" value="Genomic_DNA"/>
</dbReference>
<evidence type="ECO:0000256" key="1">
    <source>
        <dbReference type="ARBA" id="ARBA00011900"/>
    </source>
</evidence>
<dbReference type="Gene3D" id="3.40.50.150">
    <property type="entry name" value="Vaccinia Virus protein VP39"/>
    <property type="match status" value="2"/>
</dbReference>
<sequence>MYQGGKTRIAKPIAEILKAAPGTTYVEPFVGSAATFHLVAPSFQRAIAADAMPDLALLWTDVLNGWTPPESLSREEYDALRHAEPSALRAFAGFPCSFGGKWFGGYARDPKSDRNYARTASRSILRRAEGMRGAEILQADYRELSPLIGPGVVVYCDPPYADTTGYAGPGAFDSAEFWRTAEGWARSGASVFVSEYTAPAGWREVWATERHVSTALNNRAAKATDRLFVFDPKEPAK</sequence>
<dbReference type="GO" id="GO:0043565">
    <property type="term" value="F:sequence-specific DNA binding"/>
    <property type="evidence" value="ECO:0007669"/>
    <property type="project" value="TreeGrafter"/>
</dbReference>
<protein>
    <recommendedName>
        <fullName evidence="1">site-specific DNA-methyltransferase (adenine-specific)</fullName>
        <ecNumber evidence="1">2.1.1.72</ecNumber>
    </recommendedName>
</protein>
<dbReference type="GO" id="GO:1904047">
    <property type="term" value="F:S-adenosyl-L-methionine binding"/>
    <property type="evidence" value="ECO:0007669"/>
    <property type="project" value="TreeGrafter"/>
</dbReference>
<dbReference type="PANTHER" id="PTHR30481">
    <property type="entry name" value="DNA ADENINE METHYLASE"/>
    <property type="match status" value="1"/>
</dbReference>
<evidence type="ECO:0000256" key="3">
    <source>
        <dbReference type="ARBA" id="ARBA00022679"/>
    </source>
</evidence>